<keyword evidence="5 11" id="KW-0436">Ligase</keyword>
<dbReference type="InterPro" id="IPR025777">
    <property type="entry name" value="GMPS_ATP_PPase_dom"/>
</dbReference>
<keyword evidence="10 11" id="KW-0315">Glutamine amidotransferase</keyword>
<feature type="binding site" evidence="12">
    <location>
        <begin position="242"/>
        <end position="248"/>
    </location>
    <ligand>
        <name>ATP</name>
        <dbReference type="ChEBI" id="CHEBI:30616"/>
    </ligand>
</feature>
<comment type="function">
    <text evidence="1 11">Catalyzes the synthesis of GMP from XMP.</text>
</comment>
<dbReference type="PROSITE" id="PS51273">
    <property type="entry name" value="GATASE_TYPE_1"/>
    <property type="match status" value="1"/>
</dbReference>
<comment type="subunit">
    <text evidence="11">Homodimer.</text>
</comment>
<organism evidence="14 15">
    <name type="scientific">Bradyrhizobium manausense</name>
    <dbReference type="NCBI Taxonomy" id="989370"/>
    <lineage>
        <taxon>Bacteria</taxon>
        <taxon>Pseudomonadati</taxon>
        <taxon>Pseudomonadota</taxon>
        <taxon>Alphaproteobacteria</taxon>
        <taxon>Hyphomicrobiales</taxon>
        <taxon>Nitrobacteraceae</taxon>
        <taxon>Bradyrhizobium</taxon>
    </lineage>
</organism>
<dbReference type="PANTHER" id="PTHR11922">
    <property type="entry name" value="GMP SYNTHASE-RELATED"/>
    <property type="match status" value="1"/>
</dbReference>
<dbReference type="InterPro" id="IPR014729">
    <property type="entry name" value="Rossmann-like_a/b/a_fold"/>
</dbReference>
<dbReference type="GO" id="GO:0005524">
    <property type="term" value="F:ATP binding"/>
    <property type="evidence" value="ECO:0007669"/>
    <property type="project" value="UniProtKB-UniRule"/>
</dbReference>
<dbReference type="FunFam" id="3.30.300.10:FF:000002">
    <property type="entry name" value="GMP synthase [glutamine-hydrolyzing]"/>
    <property type="match status" value="1"/>
</dbReference>
<dbReference type="PRINTS" id="PR00096">
    <property type="entry name" value="GATASE"/>
</dbReference>
<evidence type="ECO:0000256" key="1">
    <source>
        <dbReference type="ARBA" id="ARBA00002332"/>
    </source>
</evidence>
<evidence type="ECO:0000256" key="8">
    <source>
        <dbReference type="ARBA" id="ARBA00022755"/>
    </source>
</evidence>
<gene>
    <name evidence="11 14" type="primary">guaA</name>
    <name evidence="14" type="ORF">AOQ71_37590</name>
</gene>
<evidence type="ECO:0000256" key="10">
    <source>
        <dbReference type="ARBA" id="ARBA00022962"/>
    </source>
</evidence>
<proteinExistence type="inferred from homology"/>
<keyword evidence="7 11" id="KW-0332">GMP biosynthesis</keyword>
<dbReference type="Gene3D" id="3.30.300.10">
    <property type="match status" value="1"/>
</dbReference>
<dbReference type="PANTHER" id="PTHR11922:SF2">
    <property type="entry name" value="GMP SYNTHASE [GLUTAMINE-HYDROLYZING]"/>
    <property type="match status" value="1"/>
</dbReference>
<reference evidence="14 15" key="1">
    <citation type="submission" date="2015-09" db="EMBL/GenBank/DDBJ databases">
        <title>Draft Genome Sequence of Bradyrhizobium manausense Strain BR 3351T, a Novel Symbiotic Nitrogen-Fixing Alphaproteobacterium Isolated from Brazilian Amazon Rain Forest.</title>
        <authorList>
            <person name="De Araujo J.L."/>
            <person name="Zilli J.E."/>
        </authorList>
    </citation>
    <scope>NUCLEOTIDE SEQUENCE [LARGE SCALE GENOMIC DNA]</scope>
    <source>
        <strain evidence="14 15">BR3351</strain>
    </source>
</reference>
<dbReference type="InterPro" id="IPR004739">
    <property type="entry name" value="GMP_synth_GATase"/>
</dbReference>
<protein>
    <recommendedName>
        <fullName evidence="4 11">GMP synthase [glutamine-hydrolyzing]</fullName>
        <ecNumber evidence="3 11">6.3.5.2</ecNumber>
    </recommendedName>
    <alternativeName>
        <fullName evidence="11">GMP synthetase</fullName>
    </alternativeName>
    <alternativeName>
        <fullName evidence="11">Glutamine amidotransferase</fullName>
    </alternativeName>
</protein>
<dbReference type="GO" id="GO:0003921">
    <property type="term" value="F:GMP synthase activity"/>
    <property type="evidence" value="ECO:0007669"/>
    <property type="project" value="InterPro"/>
</dbReference>
<evidence type="ECO:0000256" key="6">
    <source>
        <dbReference type="ARBA" id="ARBA00022741"/>
    </source>
</evidence>
<dbReference type="SUPFAM" id="SSF52317">
    <property type="entry name" value="Class I glutamine amidotransferase-like"/>
    <property type="match status" value="1"/>
</dbReference>
<dbReference type="InterPro" id="IPR022955">
    <property type="entry name" value="GMP_synthase"/>
</dbReference>
<evidence type="ECO:0000313" key="15">
    <source>
        <dbReference type="Proteomes" id="UP000051936"/>
    </source>
</evidence>
<dbReference type="InterPro" id="IPR029062">
    <property type="entry name" value="Class_I_gatase-like"/>
</dbReference>
<keyword evidence="8 11" id="KW-0658">Purine biosynthesis</keyword>
<dbReference type="Gene3D" id="3.40.50.880">
    <property type="match status" value="1"/>
</dbReference>
<dbReference type="CDD" id="cd01742">
    <property type="entry name" value="GATase1_GMP_Synthase"/>
    <property type="match status" value="1"/>
</dbReference>
<dbReference type="InterPro" id="IPR022310">
    <property type="entry name" value="NAD/GMP_synthase"/>
</dbReference>
<dbReference type="AlphaFoldDB" id="A0A0R3CSM8"/>
<evidence type="ECO:0000256" key="12">
    <source>
        <dbReference type="PROSITE-ProRule" id="PRU00886"/>
    </source>
</evidence>
<feature type="active site" description="Nucleophile" evidence="11">
    <location>
        <position position="98"/>
    </location>
</feature>
<dbReference type="NCBIfam" id="TIGR00884">
    <property type="entry name" value="guaA_Cterm"/>
    <property type="match status" value="1"/>
</dbReference>
<dbReference type="FunFam" id="3.40.50.620:FF:000001">
    <property type="entry name" value="GMP synthase [glutamine-hydrolyzing]"/>
    <property type="match status" value="1"/>
</dbReference>
<dbReference type="UniPathway" id="UPA00189">
    <property type="reaction ID" value="UER00296"/>
</dbReference>
<dbReference type="Gene3D" id="3.40.50.620">
    <property type="entry name" value="HUPs"/>
    <property type="match status" value="1"/>
</dbReference>
<dbReference type="SUPFAM" id="SSF54810">
    <property type="entry name" value="GMP synthetase C-terminal dimerisation domain"/>
    <property type="match status" value="1"/>
</dbReference>
<dbReference type="CDD" id="cd01997">
    <property type="entry name" value="GMP_synthase_C"/>
    <property type="match status" value="1"/>
</dbReference>
<dbReference type="InterPro" id="IPR001674">
    <property type="entry name" value="GMP_synth_C"/>
</dbReference>
<dbReference type="Proteomes" id="UP000051936">
    <property type="component" value="Unassembled WGS sequence"/>
</dbReference>
<sequence length="532" mass="58399">MTAAQNDRSASTPSVASAHDKILIVDFGSQVTQLIARRVREDGVYCEIVPFNKADAAFKEMKPKAVILSGGPESVHEAGSPRAPQAIFASGVPVMGICYGQMTMAAQLGGEVEGGHHREFGRADVEVKADSKLFEDVWTSGSKNQVWMSHGDRITKMPPGFSVAGTSPNAPFAIIQDETRKYYGLMFHPEVVHTPDGAKLIRNFVRKIAGLTGDWTMRAFREEEIAKIRQQVGKGKVICGLSGGVDSAVAAVLIHEAIGDQLTCVFVDHGLLRLDEAKTVVDLFRHHYNIPLVHVDASKQFLGELEGVTDPETKRKTIGRLFIEVFEQEAKKIGGADFLAQGTLYPDVIESVSFTGGPSVTIKSHHNVGGLPERMNMKLVEPLRELFKDEVRKLGRELGLPEIFVGRHPFPGPGLAIRCPGEITKDKLDILRKADAVYIDQIRKHGLYDEIWQAFAVLLPVKTVGVMGDGRTYDYVVGLRAVTSTDGMTADFYPFDMKFLGETATRIINEVKGVNRVVYDVTSKPPGTIEWE</sequence>
<dbReference type="Pfam" id="PF00117">
    <property type="entry name" value="GATase"/>
    <property type="match status" value="1"/>
</dbReference>
<evidence type="ECO:0000256" key="11">
    <source>
        <dbReference type="HAMAP-Rule" id="MF_00344"/>
    </source>
</evidence>
<evidence type="ECO:0000256" key="3">
    <source>
        <dbReference type="ARBA" id="ARBA00012746"/>
    </source>
</evidence>
<name>A0A0R3CSM8_9BRAD</name>
<dbReference type="GO" id="GO:0005829">
    <property type="term" value="C:cytosol"/>
    <property type="evidence" value="ECO:0007669"/>
    <property type="project" value="TreeGrafter"/>
</dbReference>
<dbReference type="NCBIfam" id="NF000848">
    <property type="entry name" value="PRK00074.1"/>
    <property type="match status" value="1"/>
</dbReference>
<feature type="active site" evidence="11">
    <location>
        <position position="188"/>
    </location>
</feature>
<dbReference type="RefSeq" id="WP_057759030.1">
    <property type="nucleotide sequence ID" value="NZ_LJYG01000112.1"/>
</dbReference>
<evidence type="ECO:0000256" key="4">
    <source>
        <dbReference type="ARBA" id="ARBA00021562"/>
    </source>
</evidence>
<dbReference type="OrthoDB" id="9802219at2"/>
<dbReference type="Pfam" id="PF00958">
    <property type="entry name" value="GMP_synt_C"/>
    <property type="match status" value="1"/>
</dbReference>
<evidence type="ECO:0000256" key="7">
    <source>
        <dbReference type="ARBA" id="ARBA00022749"/>
    </source>
</evidence>
<dbReference type="EC" id="6.3.5.2" evidence="3 11"/>
<accession>A0A0R3CSM8</accession>
<evidence type="ECO:0000259" key="13">
    <source>
        <dbReference type="PROSITE" id="PS51553"/>
    </source>
</evidence>
<comment type="caution">
    <text evidence="14">The sequence shown here is derived from an EMBL/GenBank/DDBJ whole genome shotgun (WGS) entry which is preliminary data.</text>
</comment>
<feature type="active site" evidence="11">
    <location>
        <position position="190"/>
    </location>
</feature>
<evidence type="ECO:0000313" key="14">
    <source>
        <dbReference type="EMBL" id="KRQ00745.1"/>
    </source>
</evidence>
<keyword evidence="9 11" id="KW-0067">ATP-binding</keyword>
<feature type="domain" description="GMPS ATP-PPase" evidence="13">
    <location>
        <begin position="215"/>
        <end position="407"/>
    </location>
</feature>
<dbReference type="SUPFAM" id="SSF52402">
    <property type="entry name" value="Adenine nucleotide alpha hydrolases-like"/>
    <property type="match status" value="1"/>
</dbReference>
<dbReference type="Pfam" id="PF02540">
    <property type="entry name" value="NAD_synthase"/>
    <property type="match status" value="1"/>
</dbReference>
<evidence type="ECO:0000256" key="5">
    <source>
        <dbReference type="ARBA" id="ARBA00022598"/>
    </source>
</evidence>
<keyword evidence="15" id="KW-1185">Reference proteome</keyword>
<dbReference type="InterPro" id="IPR017926">
    <property type="entry name" value="GATASE"/>
</dbReference>
<dbReference type="HAMAP" id="MF_00344">
    <property type="entry name" value="GMP_synthase"/>
    <property type="match status" value="1"/>
</dbReference>
<dbReference type="NCBIfam" id="TIGR00888">
    <property type="entry name" value="guaA_Nterm"/>
    <property type="match status" value="1"/>
</dbReference>
<comment type="pathway">
    <text evidence="2 11">Purine metabolism; GMP biosynthesis; GMP from XMP (L-Gln route): step 1/1.</text>
</comment>
<dbReference type="FunFam" id="3.40.50.880:FF:000001">
    <property type="entry name" value="GMP synthase [glutamine-hydrolyzing]"/>
    <property type="match status" value="1"/>
</dbReference>
<dbReference type="EMBL" id="LJYG01000112">
    <property type="protein sequence ID" value="KRQ00745.1"/>
    <property type="molecule type" value="Genomic_DNA"/>
</dbReference>
<dbReference type="STRING" id="989370.AOQ71_37590"/>
<keyword evidence="6 11" id="KW-0547">Nucleotide-binding</keyword>
<evidence type="ECO:0000256" key="9">
    <source>
        <dbReference type="ARBA" id="ARBA00022840"/>
    </source>
</evidence>
<dbReference type="PROSITE" id="PS51553">
    <property type="entry name" value="GMPS_ATP_PPASE"/>
    <property type="match status" value="1"/>
</dbReference>
<evidence type="ECO:0000256" key="2">
    <source>
        <dbReference type="ARBA" id="ARBA00005153"/>
    </source>
</evidence>
<comment type="catalytic activity">
    <reaction evidence="11">
        <text>XMP + L-glutamine + ATP + H2O = GMP + L-glutamate + AMP + diphosphate + 2 H(+)</text>
        <dbReference type="Rhea" id="RHEA:11680"/>
        <dbReference type="ChEBI" id="CHEBI:15377"/>
        <dbReference type="ChEBI" id="CHEBI:15378"/>
        <dbReference type="ChEBI" id="CHEBI:29985"/>
        <dbReference type="ChEBI" id="CHEBI:30616"/>
        <dbReference type="ChEBI" id="CHEBI:33019"/>
        <dbReference type="ChEBI" id="CHEBI:57464"/>
        <dbReference type="ChEBI" id="CHEBI:58115"/>
        <dbReference type="ChEBI" id="CHEBI:58359"/>
        <dbReference type="ChEBI" id="CHEBI:456215"/>
        <dbReference type="EC" id="6.3.5.2"/>
    </reaction>
</comment>